<sequence length="206" mass="22985">MKKLRLGVLGSTKGTDLQAIIDSIGAGKLEAEIAVVASDRADAFILERAKKHGIKAVAVERKKFSSSEEFNKKINSILKENDVELVLLIGFMRIVREPVLSTFRNRIINIHPSLLPKYAGGRDLNVHEEVLKNKEKETGCTLHFVTEQVDEGPIIMQKKVKVLKSDTPDSLKERVQKAEQEILLEAIKLFAQHKISIVGGRVKIRG</sequence>
<dbReference type="FunFam" id="3.40.50.170:FF:000013">
    <property type="entry name" value="Phosphoribosylamine-glycine ligase"/>
    <property type="match status" value="1"/>
</dbReference>
<evidence type="ECO:0000259" key="9">
    <source>
        <dbReference type="Pfam" id="PF00551"/>
    </source>
</evidence>
<dbReference type="Gene3D" id="3.40.50.170">
    <property type="entry name" value="Formyl transferase, N-terminal domain"/>
    <property type="match status" value="1"/>
</dbReference>
<dbReference type="EMBL" id="JAGVWF010000004">
    <property type="protein sequence ID" value="MBS3058857.1"/>
    <property type="molecule type" value="Genomic_DNA"/>
</dbReference>
<dbReference type="CDD" id="cd08645">
    <property type="entry name" value="FMT_core_GART"/>
    <property type="match status" value="1"/>
</dbReference>
<dbReference type="PANTHER" id="PTHR43369">
    <property type="entry name" value="PHOSPHORIBOSYLGLYCINAMIDE FORMYLTRANSFERASE"/>
    <property type="match status" value="1"/>
</dbReference>
<proteinExistence type="inferred from homology"/>
<comment type="caution">
    <text evidence="10">The sequence shown here is derived from an EMBL/GenBank/DDBJ whole genome shotgun (WGS) entry which is preliminary data.</text>
</comment>
<dbReference type="GO" id="GO:0006189">
    <property type="term" value="P:'de novo' IMP biosynthetic process"/>
    <property type="evidence" value="ECO:0007669"/>
    <property type="project" value="UniProtKB-UniPathway"/>
</dbReference>
<reference evidence="11" key="2">
    <citation type="submission" date="2021-03" db="EMBL/GenBank/DDBJ databases">
        <authorList>
            <person name="Jaffe A."/>
        </authorList>
    </citation>
    <scope>NUCLEOTIDE SEQUENCE</scope>
    <source>
        <strain evidence="11">RIFCSPHIGHO2_01_FULL_GW2011_AR10_43_9</strain>
    </source>
</reference>
<keyword evidence="4" id="KW-0658">Purine biosynthesis</keyword>
<dbReference type="InterPro" id="IPR002376">
    <property type="entry name" value="Formyl_transf_N"/>
</dbReference>
<dbReference type="Pfam" id="PF00551">
    <property type="entry name" value="Formyl_trans_N"/>
    <property type="match status" value="1"/>
</dbReference>
<dbReference type="Proteomes" id="UP000577419">
    <property type="component" value="Unassembled WGS sequence"/>
</dbReference>
<dbReference type="InterPro" id="IPR004607">
    <property type="entry name" value="GART"/>
</dbReference>
<dbReference type="InterPro" id="IPR036477">
    <property type="entry name" value="Formyl_transf_N_sf"/>
</dbReference>
<dbReference type="GO" id="GO:0005829">
    <property type="term" value="C:cytosol"/>
    <property type="evidence" value="ECO:0007669"/>
    <property type="project" value="TreeGrafter"/>
</dbReference>
<evidence type="ECO:0000256" key="1">
    <source>
        <dbReference type="ARBA" id="ARBA00005054"/>
    </source>
</evidence>
<organism evidence="10 12">
    <name type="scientific">Candidatus Iainarchaeum sp</name>
    <dbReference type="NCBI Taxonomy" id="3101447"/>
    <lineage>
        <taxon>Archaea</taxon>
        <taxon>Candidatus Iainarchaeota</taxon>
        <taxon>Candidatus Iainarchaeia</taxon>
        <taxon>Candidatus Iainarchaeales</taxon>
        <taxon>Candidatus Iainarchaeaceae</taxon>
        <taxon>Candidatus Iainarchaeum</taxon>
    </lineage>
</organism>
<dbReference type="AlphaFoldDB" id="A0A7J4ITY7"/>
<comment type="catalytic activity">
    <reaction evidence="8">
        <text>N(1)-(5-phospho-beta-D-ribosyl)glycinamide + (6R)-10-formyltetrahydrofolate = N(2)-formyl-N(1)-(5-phospho-beta-D-ribosyl)glycinamide + (6S)-5,6,7,8-tetrahydrofolate + H(+)</text>
        <dbReference type="Rhea" id="RHEA:15053"/>
        <dbReference type="ChEBI" id="CHEBI:15378"/>
        <dbReference type="ChEBI" id="CHEBI:57453"/>
        <dbReference type="ChEBI" id="CHEBI:143788"/>
        <dbReference type="ChEBI" id="CHEBI:147286"/>
        <dbReference type="ChEBI" id="CHEBI:195366"/>
        <dbReference type="EC" id="2.1.2.2"/>
    </reaction>
</comment>
<feature type="domain" description="Formyl transferase N-terminal" evidence="9">
    <location>
        <begin position="5"/>
        <end position="187"/>
    </location>
</feature>
<comment type="pathway">
    <text evidence="1">Purine metabolism; IMP biosynthesis via de novo pathway; N(2)-formyl-N(1)-(5-phospho-D-ribosyl)glycinamide from N(1)-(5-phospho-D-ribosyl)glycinamide (10-formyl THF route): step 1/1.</text>
</comment>
<evidence type="ECO:0000256" key="4">
    <source>
        <dbReference type="ARBA" id="ARBA00022755"/>
    </source>
</evidence>
<dbReference type="NCBIfam" id="TIGR00639">
    <property type="entry name" value="PurN"/>
    <property type="match status" value="1"/>
</dbReference>
<evidence type="ECO:0000313" key="11">
    <source>
        <dbReference type="EMBL" id="MBS3058857.1"/>
    </source>
</evidence>
<dbReference type="HAMAP" id="MF_01930">
    <property type="entry name" value="PurN"/>
    <property type="match status" value="1"/>
</dbReference>
<name>A0A7J4ITY7_9ARCH</name>
<dbReference type="Proteomes" id="UP000683213">
    <property type="component" value="Unassembled WGS sequence"/>
</dbReference>
<comment type="similarity">
    <text evidence="5">Belongs to the GART family.</text>
</comment>
<dbReference type="GO" id="GO:0004644">
    <property type="term" value="F:phosphoribosylglycinamide formyltransferase activity"/>
    <property type="evidence" value="ECO:0007669"/>
    <property type="project" value="UniProtKB-EC"/>
</dbReference>
<evidence type="ECO:0000256" key="7">
    <source>
        <dbReference type="ARBA" id="ARBA00041682"/>
    </source>
</evidence>
<evidence type="ECO:0000256" key="8">
    <source>
        <dbReference type="ARBA" id="ARBA00047664"/>
    </source>
</evidence>
<reference evidence="11" key="3">
    <citation type="submission" date="2021-05" db="EMBL/GenBank/DDBJ databases">
        <title>Protein family content uncovers lineage relationships and bacterial pathway maintenance mechanisms in DPANN archaea.</title>
        <authorList>
            <person name="Castelle C.J."/>
            <person name="Meheust R."/>
            <person name="Jaffe A.L."/>
            <person name="Seitz K."/>
            <person name="Gong X."/>
            <person name="Baker B.J."/>
            <person name="Banfield J.F."/>
        </authorList>
    </citation>
    <scope>NUCLEOTIDE SEQUENCE</scope>
    <source>
        <strain evidence="11">RIFCSPHIGHO2_01_FULL_GW2011_AR10_43_9</strain>
    </source>
</reference>
<keyword evidence="3 10" id="KW-0808">Transferase</keyword>
<evidence type="ECO:0000256" key="3">
    <source>
        <dbReference type="ARBA" id="ARBA00022679"/>
    </source>
</evidence>
<reference evidence="10" key="1">
    <citation type="journal article" date="2020" name="bioRxiv">
        <title>A rank-normalized archaeal taxonomy based on genome phylogeny resolves widespread incomplete and uneven classifications.</title>
        <authorList>
            <person name="Rinke C."/>
            <person name="Chuvochina M."/>
            <person name="Mussig A.J."/>
            <person name="Chaumeil P.-A."/>
            <person name="Waite D.W."/>
            <person name="Whitman W.B."/>
            <person name="Parks D.H."/>
            <person name="Hugenholtz P."/>
        </authorList>
    </citation>
    <scope>NUCLEOTIDE SEQUENCE</scope>
    <source>
        <strain evidence="10">UBA10011</strain>
    </source>
</reference>
<evidence type="ECO:0000256" key="5">
    <source>
        <dbReference type="ARBA" id="ARBA00038440"/>
    </source>
</evidence>
<evidence type="ECO:0000313" key="12">
    <source>
        <dbReference type="Proteomes" id="UP000577419"/>
    </source>
</evidence>
<dbReference type="SUPFAM" id="SSF53328">
    <property type="entry name" value="Formyltransferase"/>
    <property type="match status" value="1"/>
</dbReference>
<evidence type="ECO:0000256" key="6">
    <source>
        <dbReference type="ARBA" id="ARBA00041324"/>
    </source>
</evidence>
<dbReference type="EMBL" id="DUFG01000030">
    <property type="protein sequence ID" value="HIH08902.1"/>
    <property type="molecule type" value="Genomic_DNA"/>
</dbReference>
<evidence type="ECO:0000256" key="2">
    <source>
        <dbReference type="ARBA" id="ARBA00012254"/>
    </source>
</evidence>
<dbReference type="PANTHER" id="PTHR43369:SF2">
    <property type="entry name" value="PHOSPHORIBOSYLGLYCINAMIDE FORMYLTRANSFERASE"/>
    <property type="match status" value="1"/>
</dbReference>
<gene>
    <name evidence="10" type="ORF">HA237_06065</name>
    <name evidence="11" type="ORF">J4224_00335</name>
</gene>
<dbReference type="EC" id="2.1.2.2" evidence="2"/>
<dbReference type="UniPathway" id="UPA00074">
    <property type="reaction ID" value="UER00126"/>
</dbReference>
<dbReference type="PROSITE" id="PS00373">
    <property type="entry name" value="GART"/>
    <property type="match status" value="1"/>
</dbReference>
<evidence type="ECO:0000313" key="10">
    <source>
        <dbReference type="EMBL" id="HIH08902.1"/>
    </source>
</evidence>
<dbReference type="InterPro" id="IPR001555">
    <property type="entry name" value="GART_AS"/>
</dbReference>
<accession>A0A7J4ITY7</accession>
<protein>
    <recommendedName>
        <fullName evidence="2">phosphoribosylglycinamide formyltransferase 1</fullName>
        <ecNumber evidence="2">2.1.2.2</ecNumber>
    </recommendedName>
    <alternativeName>
        <fullName evidence="7">5'-phosphoribosylglycinamide transformylase</fullName>
    </alternativeName>
    <alternativeName>
        <fullName evidence="6">GAR transformylase</fullName>
    </alternativeName>
</protein>